<evidence type="ECO:0000313" key="2">
    <source>
        <dbReference type="EMBL" id="KAF9570709.1"/>
    </source>
</evidence>
<organism evidence="2 3">
    <name type="scientific">Lunasporangiospora selenospora</name>
    <dbReference type="NCBI Taxonomy" id="979761"/>
    <lineage>
        <taxon>Eukaryota</taxon>
        <taxon>Fungi</taxon>
        <taxon>Fungi incertae sedis</taxon>
        <taxon>Mucoromycota</taxon>
        <taxon>Mortierellomycotina</taxon>
        <taxon>Mortierellomycetes</taxon>
        <taxon>Mortierellales</taxon>
        <taxon>Mortierellaceae</taxon>
        <taxon>Lunasporangiospora</taxon>
    </lineage>
</organism>
<dbReference type="Proteomes" id="UP000780801">
    <property type="component" value="Unassembled WGS sequence"/>
</dbReference>
<evidence type="ECO:0000313" key="3">
    <source>
        <dbReference type="Proteomes" id="UP000780801"/>
    </source>
</evidence>
<feature type="non-terminal residue" evidence="2">
    <location>
        <position position="1"/>
    </location>
</feature>
<name>A0A9P6K9H9_9FUNG</name>
<comment type="caution">
    <text evidence="2">The sequence shown here is derived from an EMBL/GenBank/DDBJ whole genome shotgun (WGS) entry which is preliminary data.</text>
</comment>
<proteinExistence type="predicted"/>
<feature type="region of interest" description="Disordered" evidence="1">
    <location>
        <begin position="158"/>
        <end position="177"/>
    </location>
</feature>
<accession>A0A9P6K9H9</accession>
<keyword evidence="3" id="KW-1185">Reference proteome</keyword>
<sequence>YPAVGARFCEANIVVGKDCPYTLWLSPVIGNRVAWSVTGELLTPEDDENFKQSGFGPEAIDAACAMIQDLEIPYGALQNMADFCGVFEAYQERRGPSAKSAIAVSNHMSQLMSNQGITSELKRKFVFNMPAWVLKHGSMDKMQVRPLLDFLPKVGDRGSKSVKVKGQPGSSSSTLSL</sequence>
<protein>
    <submittedName>
        <fullName evidence="2">Uncharacterized protein</fullName>
    </submittedName>
</protein>
<dbReference type="AlphaFoldDB" id="A0A9P6K9H9"/>
<feature type="compositionally biased region" description="Polar residues" evidence="1">
    <location>
        <begin position="168"/>
        <end position="177"/>
    </location>
</feature>
<evidence type="ECO:0000256" key="1">
    <source>
        <dbReference type="SAM" id="MobiDB-lite"/>
    </source>
</evidence>
<reference evidence="2" key="1">
    <citation type="journal article" date="2020" name="Fungal Divers.">
        <title>Resolving the Mortierellaceae phylogeny through synthesis of multi-gene phylogenetics and phylogenomics.</title>
        <authorList>
            <person name="Vandepol N."/>
            <person name="Liber J."/>
            <person name="Desiro A."/>
            <person name="Na H."/>
            <person name="Kennedy M."/>
            <person name="Barry K."/>
            <person name="Grigoriev I.V."/>
            <person name="Miller A.N."/>
            <person name="O'Donnell K."/>
            <person name="Stajich J.E."/>
            <person name="Bonito G."/>
        </authorList>
    </citation>
    <scope>NUCLEOTIDE SEQUENCE</scope>
    <source>
        <strain evidence="2">KOD1015</strain>
    </source>
</reference>
<dbReference type="OrthoDB" id="655030at2759"/>
<dbReference type="EMBL" id="JAABOA010006080">
    <property type="protein sequence ID" value="KAF9570709.1"/>
    <property type="molecule type" value="Genomic_DNA"/>
</dbReference>
<gene>
    <name evidence="2" type="ORF">BGW38_008713</name>
</gene>